<protein>
    <submittedName>
        <fullName evidence="1">Uncharacterized protein</fullName>
    </submittedName>
</protein>
<organism evidence="1 2">
    <name type="scientific">Rangifer tarandus platyrhynchus</name>
    <name type="common">Svalbard reindeer</name>
    <dbReference type="NCBI Taxonomy" id="3082113"/>
    <lineage>
        <taxon>Eukaryota</taxon>
        <taxon>Metazoa</taxon>
        <taxon>Chordata</taxon>
        <taxon>Craniata</taxon>
        <taxon>Vertebrata</taxon>
        <taxon>Euteleostomi</taxon>
        <taxon>Mammalia</taxon>
        <taxon>Eutheria</taxon>
        <taxon>Laurasiatheria</taxon>
        <taxon>Artiodactyla</taxon>
        <taxon>Ruminantia</taxon>
        <taxon>Pecora</taxon>
        <taxon>Cervidae</taxon>
        <taxon>Odocoileinae</taxon>
        <taxon>Rangifer</taxon>
    </lineage>
</organism>
<reference evidence="1" key="1">
    <citation type="submission" date="2023-05" db="EMBL/GenBank/DDBJ databases">
        <authorList>
            <consortium name="ELIXIR-Norway"/>
        </authorList>
    </citation>
    <scope>NUCLEOTIDE SEQUENCE</scope>
</reference>
<evidence type="ECO:0000313" key="1">
    <source>
        <dbReference type="EMBL" id="CAN0411200.1"/>
    </source>
</evidence>
<reference evidence="1" key="2">
    <citation type="submission" date="2025-03" db="EMBL/GenBank/DDBJ databases">
        <authorList>
            <consortium name="ELIXIR-Norway"/>
            <consortium name="Elixir Norway"/>
        </authorList>
    </citation>
    <scope>NUCLEOTIDE SEQUENCE</scope>
</reference>
<proteinExistence type="predicted"/>
<sequence>MEMLSLSYVNELCVYPRLSLQVDLPKTQNLLDKPVCFTHANVFLSYVNETMYALGNLPFFKIRVNHFMDRDNSPCANVLPKGTLWVRGLCQSLSFETSPSLSSRLLVAI</sequence>
<gene>
    <name evidence="1" type="ORF">MRATA1EN22A_LOCUS17978</name>
</gene>
<dbReference type="Proteomes" id="UP001162501">
    <property type="component" value="Chromosome 29"/>
</dbReference>
<name>A0AC59ZGB6_RANTA</name>
<dbReference type="EMBL" id="OX596113">
    <property type="protein sequence ID" value="CAN0411200.1"/>
    <property type="molecule type" value="Genomic_DNA"/>
</dbReference>
<evidence type="ECO:0000313" key="2">
    <source>
        <dbReference type="Proteomes" id="UP001162501"/>
    </source>
</evidence>
<accession>A0AC59ZGB6</accession>